<dbReference type="InterPro" id="IPR000276">
    <property type="entry name" value="GPCR_Rhodpsn"/>
</dbReference>
<evidence type="ECO:0000256" key="4">
    <source>
        <dbReference type="ARBA" id="ARBA00023136"/>
    </source>
</evidence>
<keyword evidence="3 5" id="KW-1133">Transmembrane helix</keyword>
<dbReference type="InterPro" id="IPR017452">
    <property type="entry name" value="GPCR_Rhodpsn_7TM"/>
</dbReference>
<name>A0A8S9ZJZ4_9BILA</name>
<evidence type="ECO:0000256" key="2">
    <source>
        <dbReference type="ARBA" id="ARBA00022692"/>
    </source>
</evidence>
<dbReference type="PROSITE" id="PS50262">
    <property type="entry name" value="G_PROTEIN_RECEP_F1_2"/>
    <property type="match status" value="1"/>
</dbReference>
<protein>
    <submittedName>
        <fullName evidence="7">G_PROTEIN_RECEP_F1_2 domain-containing protein</fullName>
    </submittedName>
</protein>
<dbReference type="PANTHER" id="PTHR23360">
    <property type="entry name" value="G-PROTEIN COUPLED RECEPTORS FAMILY 1 PROFILE DOMAIN-CONTAINING PROTEIN-RELATED"/>
    <property type="match status" value="1"/>
</dbReference>
<organism evidence="7 8">
    <name type="scientific">Meloidogyne graminicola</name>
    <dbReference type="NCBI Taxonomy" id="189291"/>
    <lineage>
        <taxon>Eukaryota</taxon>
        <taxon>Metazoa</taxon>
        <taxon>Ecdysozoa</taxon>
        <taxon>Nematoda</taxon>
        <taxon>Chromadorea</taxon>
        <taxon>Rhabditida</taxon>
        <taxon>Tylenchina</taxon>
        <taxon>Tylenchomorpha</taxon>
        <taxon>Tylenchoidea</taxon>
        <taxon>Meloidogynidae</taxon>
        <taxon>Meloidogyninae</taxon>
        <taxon>Meloidogyne</taxon>
    </lineage>
</organism>
<feature type="transmembrane region" description="Helical" evidence="5">
    <location>
        <begin position="50"/>
        <end position="71"/>
    </location>
</feature>
<keyword evidence="8" id="KW-1185">Reference proteome</keyword>
<dbReference type="InterPro" id="IPR047130">
    <property type="entry name" value="7TM_GPCR_Srsx_nematod"/>
</dbReference>
<dbReference type="OrthoDB" id="5888748at2759"/>
<dbReference type="EMBL" id="JABEBT010000076">
    <property type="protein sequence ID" value="KAF7633472.1"/>
    <property type="molecule type" value="Genomic_DNA"/>
</dbReference>
<evidence type="ECO:0000313" key="8">
    <source>
        <dbReference type="Proteomes" id="UP000605970"/>
    </source>
</evidence>
<dbReference type="PANTHER" id="PTHR23360:SF5">
    <property type="entry name" value="G-PROTEIN COUPLED RECEPTORS FAMILY 1 PROFILE DOMAIN-CONTAINING PROTEIN"/>
    <property type="match status" value="1"/>
</dbReference>
<sequence>MDFIPYKKAILIQTPSIIGFAGSIFMLTTLSVDRLLGVLIPVIYHNFKQIYYIIIHIIFLLIHIIYVLFVVNTANILTPNWMVSGGLGDFFTAPVAIMSLIYYSDVCLMTLAILIYLIVGILIKFRTDTTDNKLKKMYRSLFLIVLINIGGYLICNIFIAFLLFSIIKLTPVTIWVWNNFFVIFLNIAAASIGPILYFNSGEYKLAYKRAFNDIKKILNLNKSSVSTITL</sequence>
<keyword evidence="2 5" id="KW-0812">Transmembrane</keyword>
<evidence type="ECO:0000256" key="5">
    <source>
        <dbReference type="SAM" id="Phobius"/>
    </source>
</evidence>
<dbReference type="SMART" id="SM01381">
    <property type="entry name" value="7TM_GPCR_Srsx"/>
    <property type="match status" value="1"/>
</dbReference>
<dbReference type="SUPFAM" id="SSF81321">
    <property type="entry name" value="Family A G protein-coupled receptor-like"/>
    <property type="match status" value="1"/>
</dbReference>
<evidence type="ECO:0000256" key="3">
    <source>
        <dbReference type="ARBA" id="ARBA00022989"/>
    </source>
</evidence>
<keyword evidence="4 5" id="KW-0472">Membrane</keyword>
<dbReference type="GO" id="GO:0004930">
    <property type="term" value="F:G protein-coupled receptor activity"/>
    <property type="evidence" value="ECO:0007669"/>
    <property type="project" value="InterPro"/>
</dbReference>
<feature type="domain" description="G-protein coupled receptors family 1 profile" evidence="6">
    <location>
        <begin position="23"/>
        <end position="197"/>
    </location>
</feature>
<comment type="caution">
    <text evidence="7">The sequence shown here is derived from an EMBL/GenBank/DDBJ whole genome shotgun (WGS) entry which is preliminary data.</text>
</comment>
<reference evidence="7" key="1">
    <citation type="journal article" date="2020" name="Ecol. Evol.">
        <title>Genome structure and content of the rice root-knot nematode (Meloidogyne graminicola).</title>
        <authorList>
            <person name="Phan N.T."/>
            <person name="Danchin E.G.J."/>
            <person name="Klopp C."/>
            <person name="Perfus-Barbeoch L."/>
            <person name="Kozlowski D.K."/>
            <person name="Koutsovoulos G.D."/>
            <person name="Lopez-Roques C."/>
            <person name="Bouchez O."/>
            <person name="Zahm M."/>
            <person name="Besnard G."/>
            <person name="Bellafiore S."/>
        </authorList>
    </citation>
    <scope>NUCLEOTIDE SEQUENCE</scope>
    <source>
        <strain evidence="7">VN-18</strain>
    </source>
</reference>
<dbReference type="Pfam" id="PF10320">
    <property type="entry name" value="7TM_GPCR_Srsx"/>
    <property type="match status" value="1"/>
</dbReference>
<dbReference type="Proteomes" id="UP000605970">
    <property type="component" value="Unassembled WGS sequence"/>
</dbReference>
<dbReference type="AlphaFoldDB" id="A0A8S9ZJZ4"/>
<dbReference type="GO" id="GO:0016020">
    <property type="term" value="C:membrane"/>
    <property type="evidence" value="ECO:0007669"/>
    <property type="project" value="UniProtKB-SubCell"/>
</dbReference>
<proteinExistence type="predicted"/>
<feature type="transmembrane region" description="Helical" evidence="5">
    <location>
        <begin position="140"/>
        <end position="167"/>
    </location>
</feature>
<dbReference type="InterPro" id="IPR019424">
    <property type="entry name" value="7TM_GPCR_Srsx"/>
</dbReference>
<gene>
    <name evidence="7" type="ORF">Mgra_00007161</name>
</gene>
<feature type="transmembrane region" description="Helical" evidence="5">
    <location>
        <begin position="20"/>
        <end position="43"/>
    </location>
</feature>
<evidence type="ECO:0000313" key="7">
    <source>
        <dbReference type="EMBL" id="KAF7633472.1"/>
    </source>
</evidence>
<feature type="transmembrane region" description="Helical" evidence="5">
    <location>
        <begin position="179"/>
        <end position="199"/>
    </location>
</feature>
<dbReference type="Gene3D" id="1.20.1070.10">
    <property type="entry name" value="Rhodopsin 7-helix transmembrane proteins"/>
    <property type="match status" value="1"/>
</dbReference>
<evidence type="ECO:0000256" key="1">
    <source>
        <dbReference type="ARBA" id="ARBA00004370"/>
    </source>
</evidence>
<comment type="subcellular location">
    <subcellularLocation>
        <location evidence="1">Membrane</location>
    </subcellularLocation>
</comment>
<feature type="transmembrane region" description="Helical" evidence="5">
    <location>
        <begin position="91"/>
        <end position="119"/>
    </location>
</feature>
<evidence type="ECO:0000259" key="6">
    <source>
        <dbReference type="PROSITE" id="PS50262"/>
    </source>
</evidence>
<accession>A0A8S9ZJZ4</accession>